<dbReference type="CDD" id="cd07185">
    <property type="entry name" value="OmpA_C-like"/>
    <property type="match status" value="1"/>
</dbReference>
<dbReference type="InterPro" id="IPR036737">
    <property type="entry name" value="OmpA-like_sf"/>
</dbReference>
<comment type="subcellular location">
    <subcellularLocation>
        <location evidence="1">Cell outer membrane</location>
    </subcellularLocation>
</comment>
<name>A0A3B0X093_9ZZZZ</name>
<proteinExistence type="predicted"/>
<dbReference type="SUPFAM" id="SSF103088">
    <property type="entry name" value="OmpA-like"/>
    <property type="match status" value="1"/>
</dbReference>
<keyword evidence="2" id="KW-0472">Membrane</keyword>
<sequence length="450" mass="50008">MQYSVNTIKCLFIVMGIFLNNPVFSASGIQLSTDKSSYVSGETVGVSFSSSNKLDKSAWIGLYKSSIPNESTGTFIEFQYLYKNTTNKTGTYQLKVPADSGNYEIRVISSERGKVLTTVPIKVKKINPTDISLSIITQKIKPGQPLDIKINSKFKMNKQAWVGIFSTDISTETATGFTSYNYITDKKGDTLRMIAPGKTGDYELRVYAAEYGALIKQQGFRVGELNLTGIKFSLNKKKYDPEENVIIKYTGHADLTDHAWLGLYETGIKNSDTRKYIDYQYLKPKTGGELIFKAPSNKGQYQIRLFYNDYGPELLSPATFTVTSSINEAYLKKNITEKGRVTLYGIYFDTDKSNIKPASLPLIKIIADLLKSNPGLKIRIEGHTDSQGDSAYNQALSDKRAKAVSAWLISNHGIPKSQLASKGYGESRPADDNNSAAGRAKNRRVELVKF</sequence>
<accession>A0A3B0X093</accession>
<dbReference type="Pfam" id="PF00691">
    <property type="entry name" value="OmpA"/>
    <property type="match status" value="1"/>
</dbReference>
<protein>
    <recommendedName>
        <fullName evidence="5">OmpA-like domain-containing protein</fullName>
    </recommendedName>
</protein>
<feature type="region of interest" description="Disordered" evidence="4">
    <location>
        <begin position="419"/>
        <end position="442"/>
    </location>
</feature>
<gene>
    <name evidence="6" type="ORF">MNBD_GAMMA09-3873</name>
</gene>
<dbReference type="InterPro" id="IPR006665">
    <property type="entry name" value="OmpA-like"/>
</dbReference>
<evidence type="ECO:0000313" key="6">
    <source>
        <dbReference type="EMBL" id="VAW61695.1"/>
    </source>
</evidence>
<reference evidence="6" key="1">
    <citation type="submission" date="2018-06" db="EMBL/GenBank/DDBJ databases">
        <authorList>
            <person name="Zhirakovskaya E."/>
        </authorList>
    </citation>
    <scope>NUCLEOTIDE SEQUENCE</scope>
</reference>
<evidence type="ECO:0000256" key="2">
    <source>
        <dbReference type="ARBA" id="ARBA00023136"/>
    </source>
</evidence>
<keyword evidence="3" id="KW-0998">Cell outer membrane</keyword>
<dbReference type="Gene3D" id="3.30.1330.60">
    <property type="entry name" value="OmpA-like domain"/>
    <property type="match status" value="1"/>
</dbReference>
<dbReference type="GO" id="GO:0009279">
    <property type="term" value="C:cell outer membrane"/>
    <property type="evidence" value="ECO:0007669"/>
    <property type="project" value="UniProtKB-SubCell"/>
</dbReference>
<feature type="domain" description="OmpA-like" evidence="5">
    <location>
        <begin position="335"/>
        <end position="450"/>
    </location>
</feature>
<dbReference type="AlphaFoldDB" id="A0A3B0X093"/>
<dbReference type="PRINTS" id="PR01021">
    <property type="entry name" value="OMPADOMAIN"/>
</dbReference>
<dbReference type="PROSITE" id="PS51123">
    <property type="entry name" value="OMPA_2"/>
    <property type="match status" value="1"/>
</dbReference>
<evidence type="ECO:0000256" key="3">
    <source>
        <dbReference type="ARBA" id="ARBA00023237"/>
    </source>
</evidence>
<evidence type="ECO:0000256" key="1">
    <source>
        <dbReference type="ARBA" id="ARBA00004442"/>
    </source>
</evidence>
<dbReference type="InterPro" id="IPR006664">
    <property type="entry name" value="OMP_bac"/>
</dbReference>
<organism evidence="6">
    <name type="scientific">hydrothermal vent metagenome</name>
    <dbReference type="NCBI Taxonomy" id="652676"/>
    <lineage>
        <taxon>unclassified sequences</taxon>
        <taxon>metagenomes</taxon>
        <taxon>ecological metagenomes</taxon>
    </lineage>
</organism>
<dbReference type="InterPro" id="IPR050330">
    <property type="entry name" value="Bact_OuterMem_StrucFunc"/>
</dbReference>
<dbReference type="EMBL" id="UOFI01000014">
    <property type="protein sequence ID" value="VAW61695.1"/>
    <property type="molecule type" value="Genomic_DNA"/>
</dbReference>
<evidence type="ECO:0000259" key="5">
    <source>
        <dbReference type="PROSITE" id="PS51123"/>
    </source>
</evidence>
<dbReference type="PANTHER" id="PTHR30329:SF21">
    <property type="entry name" value="LIPOPROTEIN YIAD-RELATED"/>
    <property type="match status" value="1"/>
</dbReference>
<evidence type="ECO:0000256" key="4">
    <source>
        <dbReference type="SAM" id="MobiDB-lite"/>
    </source>
</evidence>
<dbReference type="PANTHER" id="PTHR30329">
    <property type="entry name" value="STATOR ELEMENT OF FLAGELLAR MOTOR COMPLEX"/>
    <property type="match status" value="1"/>
</dbReference>